<reference evidence="2" key="1">
    <citation type="journal article" date="2019" name="Int. J. Syst. Evol. Microbiol.">
        <title>The Global Catalogue of Microorganisms (GCM) 10K type strain sequencing project: providing services to taxonomists for standard genome sequencing and annotation.</title>
        <authorList>
            <consortium name="The Broad Institute Genomics Platform"/>
            <consortium name="The Broad Institute Genome Sequencing Center for Infectious Disease"/>
            <person name="Wu L."/>
            <person name="Ma J."/>
        </authorList>
    </citation>
    <scope>NUCLEOTIDE SEQUENCE [LARGE SCALE GENOMIC DNA]</scope>
    <source>
        <strain evidence="2">JCM 17085</strain>
    </source>
</reference>
<sequence>MVSFLPVTGNGGRSDWALTLPIRQQNTIKSPNNFINLPITKLVQFFFAFQYNMQFNYLLPVIIYVDIAL</sequence>
<evidence type="ECO:0000313" key="1">
    <source>
        <dbReference type="EMBL" id="GAA4103697.1"/>
    </source>
</evidence>
<proteinExistence type="predicted"/>
<evidence type="ECO:0000313" key="2">
    <source>
        <dbReference type="Proteomes" id="UP001500841"/>
    </source>
</evidence>
<dbReference type="Proteomes" id="UP001500841">
    <property type="component" value="Unassembled WGS sequence"/>
</dbReference>
<protein>
    <submittedName>
        <fullName evidence="1">Uncharacterized protein</fullName>
    </submittedName>
</protein>
<gene>
    <name evidence="1" type="ORF">GCM10022392_31350</name>
</gene>
<name>A0ABP7X4D1_9SPHI</name>
<dbReference type="EMBL" id="BAABCV010000013">
    <property type="protein sequence ID" value="GAA4103697.1"/>
    <property type="molecule type" value="Genomic_DNA"/>
</dbReference>
<keyword evidence="2" id="KW-1185">Reference proteome</keyword>
<comment type="caution">
    <text evidence="1">The sequence shown here is derived from an EMBL/GenBank/DDBJ whole genome shotgun (WGS) entry which is preliminary data.</text>
</comment>
<organism evidence="1 2">
    <name type="scientific">Mucilaginibacter panaciglaebae</name>
    <dbReference type="NCBI Taxonomy" id="502331"/>
    <lineage>
        <taxon>Bacteria</taxon>
        <taxon>Pseudomonadati</taxon>
        <taxon>Bacteroidota</taxon>
        <taxon>Sphingobacteriia</taxon>
        <taxon>Sphingobacteriales</taxon>
        <taxon>Sphingobacteriaceae</taxon>
        <taxon>Mucilaginibacter</taxon>
    </lineage>
</organism>
<accession>A0ABP7X4D1</accession>